<accession>A0ABU2RXJ8</accession>
<name>A0ABU2RXJ8_9ACTN</name>
<dbReference type="SUPFAM" id="SSF54373">
    <property type="entry name" value="FAD-linked reductases, C-terminal domain"/>
    <property type="match status" value="1"/>
</dbReference>
<evidence type="ECO:0000313" key="6">
    <source>
        <dbReference type="EMBL" id="MDT0441445.1"/>
    </source>
</evidence>
<evidence type="ECO:0000256" key="4">
    <source>
        <dbReference type="ARBA" id="ARBA00023002"/>
    </source>
</evidence>
<evidence type="ECO:0000313" key="7">
    <source>
        <dbReference type="Proteomes" id="UP001183615"/>
    </source>
</evidence>
<protein>
    <submittedName>
        <fullName evidence="6">N-methyl-L-tryptophan oxidase</fullName>
        <ecNumber evidence="6">1.5.3.2</ecNumber>
    </submittedName>
</protein>
<dbReference type="PANTHER" id="PTHR10961:SF7">
    <property type="entry name" value="FAD DEPENDENT OXIDOREDUCTASE DOMAIN-CONTAINING PROTEIN"/>
    <property type="match status" value="1"/>
</dbReference>
<dbReference type="RefSeq" id="WP_311615223.1">
    <property type="nucleotide sequence ID" value="NZ_JAVREV010000001.1"/>
</dbReference>
<dbReference type="Pfam" id="PF01266">
    <property type="entry name" value="DAO"/>
    <property type="match status" value="1"/>
</dbReference>
<sequence length="379" mass="41169">MDADFAVIGLGAMGSMTAWQLARAGASVIGFEQYGLGHDRGASAGESRLFRMAYHEGAAYVPLLRRARELWQDLSELSGQRLFHPTGCLSIGRPELPQMRNVLASVDEHGLDHEVLDPEQLAARYPQHLVHDGEIGILDSGGGVLRPEPAVLAACAQAREHGARLLPRTRVTAVRYEDDRVRITAGGTEYTARTVIFTAGPWSEQLLPDLAPHLTVRPLVLTWFAPAGDPADYAEDRFPAFIRDTEGVHLFGVPVLDGMSVKTGFADVFGDLPDAEAYTRDLDERRLRPVGEAVRRFLPGLHPDPLRYAVYMEGYTPDRTAVVDRLPGTDRALVLAGFSGHGFKMAPAFGRIAAELALHGGTDLDLTSMSATRFPAPAA</sequence>
<proteinExistence type="predicted"/>
<evidence type="ECO:0000256" key="2">
    <source>
        <dbReference type="ARBA" id="ARBA00022630"/>
    </source>
</evidence>
<dbReference type="InterPro" id="IPR045170">
    <property type="entry name" value="MTOX"/>
</dbReference>
<dbReference type="EMBL" id="JAVREV010000001">
    <property type="protein sequence ID" value="MDT0441445.1"/>
    <property type="molecule type" value="Genomic_DNA"/>
</dbReference>
<keyword evidence="3" id="KW-0274">FAD</keyword>
<dbReference type="Gene3D" id="3.50.50.60">
    <property type="entry name" value="FAD/NAD(P)-binding domain"/>
    <property type="match status" value="1"/>
</dbReference>
<dbReference type="NCBIfam" id="NF008425">
    <property type="entry name" value="PRK11259.1"/>
    <property type="match status" value="1"/>
</dbReference>
<evidence type="ECO:0000256" key="1">
    <source>
        <dbReference type="ARBA" id="ARBA00001974"/>
    </source>
</evidence>
<comment type="cofactor">
    <cofactor evidence="1">
        <name>FAD</name>
        <dbReference type="ChEBI" id="CHEBI:57692"/>
    </cofactor>
</comment>
<evidence type="ECO:0000256" key="3">
    <source>
        <dbReference type="ARBA" id="ARBA00022827"/>
    </source>
</evidence>
<dbReference type="EC" id="1.5.3.2" evidence="6"/>
<dbReference type="Proteomes" id="UP001183615">
    <property type="component" value="Unassembled WGS sequence"/>
</dbReference>
<keyword evidence="2" id="KW-0285">Flavoprotein</keyword>
<comment type="caution">
    <text evidence="6">The sequence shown here is derived from an EMBL/GenBank/DDBJ whole genome shotgun (WGS) entry which is preliminary data.</text>
</comment>
<dbReference type="InterPro" id="IPR006076">
    <property type="entry name" value="FAD-dep_OxRdtase"/>
</dbReference>
<keyword evidence="7" id="KW-1185">Reference proteome</keyword>
<dbReference type="SUPFAM" id="SSF51905">
    <property type="entry name" value="FAD/NAD(P)-binding domain"/>
    <property type="match status" value="1"/>
</dbReference>
<dbReference type="InterPro" id="IPR036188">
    <property type="entry name" value="FAD/NAD-bd_sf"/>
</dbReference>
<gene>
    <name evidence="6" type="primary">solA</name>
    <name evidence="6" type="ORF">RM779_02355</name>
</gene>
<dbReference type="GO" id="GO:0050131">
    <property type="term" value="F:N-methyl-L-amino-acid oxidase activity"/>
    <property type="evidence" value="ECO:0007669"/>
    <property type="project" value="UniProtKB-EC"/>
</dbReference>
<evidence type="ECO:0000259" key="5">
    <source>
        <dbReference type="Pfam" id="PF01266"/>
    </source>
</evidence>
<dbReference type="PANTHER" id="PTHR10961">
    <property type="entry name" value="PEROXISOMAL SARCOSINE OXIDASE"/>
    <property type="match status" value="1"/>
</dbReference>
<keyword evidence="4 6" id="KW-0560">Oxidoreductase</keyword>
<reference evidence="7" key="1">
    <citation type="submission" date="2023-07" db="EMBL/GenBank/DDBJ databases">
        <title>30 novel species of actinomycetes from the DSMZ collection.</title>
        <authorList>
            <person name="Nouioui I."/>
        </authorList>
    </citation>
    <scope>NUCLEOTIDE SEQUENCE [LARGE SCALE GENOMIC DNA]</scope>
    <source>
        <strain evidence="7">DSM 41886</strain>
    </source>
</reference>
<organism evidence="6 7">
    <name type="scientific">Streptomyces johnsoniae</name>
    <dbReference type="NCBI Taxonomy" id="3075532"/>
    <lineage>
        <taxon>Bacteria</taxon>
        <taxon>Bacillati</taxon>
        <taxon>Actinomycetota</taxon>
        <taxon>Actinomycetes</taxon>
        <taxon>Kitasatosporales</taxon>
        <taxon>Streptomycetaceae</taxon>
        <taxon>Streptomyces</taxon>
    </lineage>
</organism>
<dbReference type="Gene3D" id="3.30.9.10">
    <property type="entry name" value="D-Amino Acid Oxidase, subunit A, domain 2"/>
    <property type="match status" value="1"/>
</dbReference>
<feature type="domain" description="FAD dependent oxidoreductase" evidence="5">
    <location>
        <begin position="4"/>
        <end position="356"/>
    </location>
</feature>